<evidence type="ECO:0000313" key="1">
    <source>
        <dbReference type="EMBL" id="KKN13175.1"/>
    </source>
</evidence>
<dbReference type="AlphaFoldDB" id="A0A0F9N0W6"/>
<protein>
    <submittedName>
        <fullName evidence="1">Uncharacterized protein</fullName>
    </submittedName>
</protein>
<accession>A0A0F9N0W6</accession>
<comment type="caution">
    <text evidence="1">The sequence shown here is derived from an EMBL/GenBank/DDBJ whole genome shotgun (WGS) entry which is preliminary data.</text>
</comment>
<sequence length="57" mass="6621">MTGKVKHIPENSICLIIKFQTMEEKSELIQDEEFQKCKARLESIVLRKGASYESFTN</sequence>
<proteinExistence type="predicted"/>
<gene>
    <name evidence="1" type="ORF">LCGC14_1009030</name>
</gene>
<dbReference type="EMBL" id="LAZR01003951">
    <property type="protein sequence ID" value="KKN13175.1"/>
    <property type="molecule type" value="Genomic_DNA"/>
</dbReference>
<organism evidence="1">
    <name type="scientific">marine sediment metagenome</name>
    <dbReference type="NCBI Taxonomy" id="412755"/>
    <lineage>
        <taxon>unclassified sequences</taxon>
        <taxon>metagenomes</taxon>
        <taxon>ecological metagenomes</taxon>
    </lineage>
</organism>
<name>A0A0F9N0W6_9ZZZZ</name>
<reference evidence="1" key="1">
    <citation type="journal article" date="2015" name="Nature">
        <title>Complex archaea that bridge the gap between prokaryotes and eukaryotes.</title>
        <authorList>
            <person name="Spang A."/>
            <person name="Saw J.H."/>
            <person name="Jorgensen S.L."/>
            <person name="Zaremba-Niedzwiedzka K."/>
            <person name="Martijn J."/>
            <person name="Lind A.E."/>
            <person name="van Eijk R."/>
            <person name="Schleper C."/>
            <person name="Guy L."/>
            <person name="Ettema T.J."/>
        </authorList>
    </citation>
    <scope>NUCLEOTIDE SEQUENCE</scope>
</reference>